<dbReference type="PANTHER" id="PTHR37809">
    <property type="entry name" value="RIBOSOMAL PROTEIN S12 METHYLTHIOTRANSFERASE ACCESSORY FACTOR YCAO"/>
    <property type="match status" value="1"/>
</dbReference>
<reference evidence="2 3" key="1">
    <citation type="submission" date="2024-04" db="EMBL/GenBank/DDBJ databases">
        <title>Novel species of the genus Ideonella isolated from streams.</title>
        <authorList>
            <person name="Lu H."/>
        </authorList>
    </citation>
    <scope>NUCLEOTIDE SEQUENCE [LARGE SCALE GENOMIC DNA]</scope>
    <source>
        <strain evidence="2 3">DXS29W</strain>
    </source>
</reference>
<evidence type="ECO:0000259" key="1">
    <source>
        <dbReference type="PROSITE" id="PS51664"/>
    </source>
</evidence>
<organism evidence="2 3">
    <name type="scientific">Ideonella lacteola</name>
    <dbReference type="NCBI Taxonomy" id="2984193"/>
    <lineage>
        <taxon>Bacteria</taxon>
        <taxon>Pseudomonadati</taxon>
        <taxon>Pseudomonadota</taxon>
        <taxon>Betaproteobacteria</taxon>
        <taxon>Burkholderiales</taxon>
        <taxon>Sphaerotilaceae</taxon>
        <taxon>Ideonella</taxon>
    </lineage>
</organism>
<dbReference type="Gene3D" id="3.30.160.660">
    <property type="match status" value="1"/>
</dbReference>
<proteinExistence type="predicted"/>
<sequence length="419" mass="45642">MSQHLLLRAADQRSGMVRAVHDVPTTANDLPGLVNATVLPDAANPWQGVAGGVAWRDTAQARMAAVAEALERYCAGITARHPRRRADLAGETVIDEEKWSLFSRAQRTRPGFPWPMPMSPDDAFVKVYHLATNEPAWVPQEMLGLGIAEGRMRLPSTSSGLAAHLDSHQGPWLAMLRALQEVLERDALSVTWLHSLGGAEWQLPADLAEVAEAAGARVHAFDLTQRWNPQAVVAVAGRLDVEGRPRHGFGLACRATRDEALRKAWLEWGQSLRYADHLCHQARVAIPQAPGALREFSQHAAYYTAHPGGWEQLPLLAGRRPGGGQPVEADGGAPAEVQLRQTVQALQAAGIDTYYRELTTTDVAQAGLRVVRVLAPQLTPLHADERAPFLGGRCTDVAWRYPGARPQGPFPNPWPHPLG</sequence>
<dbReference type="Gene3D" id="3.30.40.250">
    <property type="match status" value="1"/>
</dbReference>
<dbReference type="Pfam" id="PF02624">
    <property type="entry name" value="YcaO"/>
    <property type="match status" value="1"/>
</dbReference>
<dbReference type="RefSeq" id="WP_341426397.1">
    <property type="nucleotide sequence ID" value="NZ_JBBUTG010000007.1"/>
</dbReference>
<keyword evidence="3" id="KW-1185">Reference proteome</keyword>
<protein>
    <submittedName>
        <fullName evidence="2">YcaO-like family protein</fullName>
    </submittedName>
</protein>
<gene>
    <name evidence="2" type="ORF">AACH06_14285</name>
</gene>
<dbReference type="Proteomes" id="UP001371218">
    <property type="component" value="Unassembled WGS sequence"/>
</dbReference>
<dbReference type="InterPro" id="IPR003776">
    <property type="entry name" value="YcaO-like_dom"/>
</dbReference>
<name>A0ABU9BPW9_9BURK</name>
<evidence type="ECO:0000313" key="3">
    <source>
        <dbReference type="Proteomes" id="UP001371218"/>
    </source>
</evidence>
<dbReference type="PANTHER" id="PTHR37809:SF1">
    <property type="entry name" value="RIBOSOMAL PROTEIN S12 METHYLTHIOTRANSFERASE ACCESSORY FACTOR YCAO"/>
    <property type="match status" value="1"/>
</dbReference>
<dbReference type="Gene3D" id="3.30.1330.230">
    <property type="match status" value="1"/>
</dbReference>
<dbReference type="PROSITE" id="PS51664">
    <property type="entry name" value="YCAO"/>
    <property type="match status" value="1"/>
</dbReference>
<feature type="domain" description="YcaO" evidence="1">
    <location>
        <begin position="52"/>
        <end position="419"/>
    </location>
</feature>
<dbReference type="EMBL" id="JBBUTG010000007">
    <property type="protein sequence ID" value="MEK8031992.1"/>
    <property type="molecule type" value="Genomic_DNA"/>
</dbReference>
<comment type="caution">
    <text evidence="2">The sequence shown here is derived from an EMBL/GenBank/DDBJ whole genome shotgun (WGS) entry which is preliminary data.</text>
</comment>
<evidence type="ECO:0000313" key="2">
    <source>
        <dbReference type="EMBL" id="MEK8031992.1"/>
    </source>
</evidence>
<accession>A0ABU9BPW9</accession>